<feature type="compositionally biased region" description="Polar residues" evidence="1">
    <location>
        <begin position="221"/>
        <end position="240"/>
    </location>
</feature>
<dbReference type="RefSeq" id="XP_038065884.1">
    <property type="nucleotide sequence ID" value="XM_038209956.1"/>
</dbReference>
<dbReference type="AlphaFoldDB" id="A0A914AR20"/>
<feature type="compositionally biased region" description="Polar residues" evidence="1">
    <location>
        <begin position="105"/>
        <end position="115"/>
    </location>
</feature>
<feature type="compositionally biased region" description="Basic and acidic residues" evidence="1">
    <location>
        <begin position="9"/>
        <end position="28"/>
    </location>
</feature>
<feature type="compositionally biased region" description="Basic and acidic residues" evidence="1">
    <location>
        <begin position="120"/>
        <end position="130"/>
    </location>
</feature>
<feature type="compositionally biased region" description="Low complexity" evidence="1">
    <location>
        <begin position="50"/>
        <end position="66"/>
    </location>
</feature>
<reference evidence="2" key="1">
    <citation type="submission" date="2022-11" db="UniProtKB">
        <authorList>
            <consortium name="EnsemblMetazoa"/>
        </authorList>
    </citation>
    <scope>IDENTIFICATION</scope>
</reference>
<feature type="region of interest" description="Disordered" evidence="1">
    <location>
        <begin position="1"/>
        <end position="240"/>
    </location>
</feature>
<dbReference type="GeneID" id="119735981"/>
<keyword evidence="3" id="KW-1185">Reference proteome</keyword>
<sequence>MSMINVQNNEREFELPESTKRLKPEKCVLQDITNGLTEGLSEQEEQISGTETNSSSTVTQTQQLKTNGCASKEPTNELDADRHSPKGIKGSSEKKSNVMRPLLCSPTTSKMQQAQSKRHQGSEQKIKCDEAVALQPNHEQDATRPSPKGIKDSEQKIKCDEAVALQPNHEQDETSNSTETNKERELKLPKSTKQLKQEQYVPNITNGLTEGPSEQEDQFSRTEASSSSTVTQTHKTSAAH</sequence>
<accession>A0A914AR20</accession>
<organism evidence="2 3">
    <name type="scientific">Patiria miniata</name>
    <name type="common">Bat star</name>
    <name type="synonym">Asterina miniata</name>
    <dbReference type="NCBI Taxonomy" id="46514"/>
    <lineage>
        <taxon>Eukaryota</taxon>
        <taxon>Metazoa</taxon>
        <taxon>Echinodermata</taxon>
        <taxon>Eleutherozoa</taxon>
        <taxon>Asterozoa</taxon>
        <taxon>Asteroidea</taxon>
        <taxon>Valvatacea</taxon>
        <taxon>Valvatida</taxon>
        <taxon>Asterinidae</taxon>
        <taxon>Patiria</taxon>
    </lineage>
</organism>
<feature type="compositionally biased region" description="Basic and acidic residues" evidence="1">
    <location>
        <begin position="149"/>
        <end position="161"/>
    </location>
</feature>
<proteinExistence type="predicted"/>
<evidence type="ECO:0000313" key="2">
    <source>
        <dbReference type="EnsemblMetazoa" id="XP_038065884.1"/>
    </source>
</evidence>
<dbReference type="Proteomes" id="UP000887568">
    <property type="component" value="Unplaced"/>
</dbReference>
<protein>
    <submittedName>
        <fullName evidence="2">Uncharacterized protein</fullName>
    </submittedName>
</protein>
<name>A0A914AR20_PATMI</name>
<dbReference type="EnsemblMetazoa" id="XM_038209956.1">
    <property type="protein sequence ID" value="XP_038065884.1"/>
    <property type="gene ID" value="LOC119735981"/>
</dbReference>
<evidence type="ECO:0000313" key="3">
    <source>
        <dbReference type="Proteomes" id="UP000887568"/>
    </source>
</evidence>
<evidence type="ECO:0000256" key="1">
    <source>
        <dbReference type="SAM" id="MobiDB-lite"/>
    </source>
</evidence>